<dbReference type="RefSeq" id="WP_168630623.1">
    <property type="nucleotide sequence ID" value="NZ_BONL01000006.1"/>
</dbReference>
<evidence type="ECO:0000313" key="2">
    <source>
        <dbReference type="EMBL" id="NKY23493.1"/>
    </source>
</evidence>
<accession>A0A7X6KWJ9</accession>
<gene>
    <name evidence="2" type="ORF">HGA03_12545</name>
</gene>
<name>A0A7X6KWJ9_9CELL</name>
<sequence length="91" mass="9295">MSDQEHPSSGLRPPALMSPATMLWTGIAVAAGAALADRVLNDWLYPAIGLGASMAVNTVLYPVTQFLAVGGAVLAAGSFVLRAVTAARRDG</sequence>
<keyword evidence="1" id="KW-1133">Transmembrane helix</keyword>
<reference evidence="2 3" key="1">
    <citation type="submission" date="2020-04" db="EMBL/GenBank/DDBJ databases">
        <title>MicrobeNet Type strains.</title>
        <authorList>
            <person name="Nicholson A.C."/>
        </authorList>
    </citation>
    <scope>NUCLEOTIDE SEQUENCE [LARGE SCALE GENOMIC DNA]</scope>
    <source>
        <strain evidence="2 3">ATCC BAA-788</strain>
    </source>
</reference>
<comment type="caution">
    <text evidence="2">The sequence shown here is derived from an EMBL/GenBank/DDBJ whole genome shotgun (WGS) entry which is preliminary data.</text>
</comment>
<evidence type="ECO:0000256" key="1">
    <source>
        <dbReference type="SAM" id="Phobius"/>
    </source>
</evidence>
<dbReference type="EMBL" id="JAAXOX010000006">
    <property type="protein sequence ID" value="NKY23493.1"/>
    <property type="molecule type" value="Genomic_DNA"/>
</dbReference>
<keyword evidence="3" id="KW-1185">Reference proteome</keyword>
<dbReference type="Proteomes" id="UP000581206">
    <property type="component" value="Unassembled WGS sequence"/>
</dbReference>
<proteinExistence type="predicted"/>
<keyword evidence="1" id="KW-0472">Membrane</keyword>
<dbReference type="AlphaFoldDB" id="A0A7X6KWJ9"/>
<evidence type="ECO:0000313" key="3">
    <source>
        <dbReference type="Proteomes" id="UP000581206"/>
    </source>
</evidence>
<organism evidence="2 3">
    <name type="scientific">Cellulomonas denverensis</name>
    <dbReference type="NCBI Taxonomy" id="264297"/>
    <lineage>
        <taxon>Bacteria</taxon>
        <taxon>Bacillati</taxon>
        <taxon>Actinomycetota</taxon>
        <taxon>Actinomycetes</taxon>
        <taxon>Micrococcales</taxon>
        <taxon>Cellulomonadaceae</taxon>
        <taxon>Cellulomonas</taxon>
    </lineage>
</organism>
<feature type="transmembrane region" description="Helical" evidence="1">
    <location>
        <begin position="66"/>
        <end position="85"/>
    </location>
</feature>
<keyword evidence="1" id="KW-0812">Transmembrane</keyword>
<feature type="transmembrane region" description="Helical" evidence="1">
    <location>
        <begin position="16"/>
        <end position="36"/>
    </location>
</feature>
<protein>
    <submittedName>
        <fullName evidence="2">Uncharacterized protein</fullName>
    </submittedName>
</protein>